<keyword evidence="4" id="KW-0804">Transcription</keyword>
<dbReference type="PRINTS" id="PR00455">
    <property type="entry name" value="HTHTETR"/>
</dbReference>
<dbReference type="Pfam" id="PF13977">
    <property type="entry name" value="TetR_C_6"/>
    <property type="match status" value="1"/>
</dbReference>
<dbReference type="SUPFAM" id="SSF46689">
    <property type="entry name" value="Homeodomain-like"/>
    <property type="match status" value="1"/>
</dbReference>
<dbReference type="RefSeq" id="WP_208254058.1">
    <property type="nucleotide sequence ID" value="NZ_JAGEOJ010000002.1"/>
</dbReference>
<dbReference type="InterPro" id="IPR001647">
    <property type="entry name" value="HTH_TetR"/>
</dbReference>
<dbReference type="Gene3D" id="1.10.10.60">
    <property type="entry name" value="Homeodomain-like"/>
    <property type="match status" value="1"/>
</dbReference>
<feature type="DNA-binding region" description="H-T-H motif" evidence="5">
    <location>
        <begin position="30"/>
        <end position="49"/>
    </location>
</feature>
<dbReference type="PANTHER" id="PTHR30055">
    <property type="entry name" value="HTH-TYPE TRANSCRIPTIONAL REGULATOR RUTR"/>
    <property type="match status" value="1"/>
</dbReference>
<sequence length="194" mass="21164">MAHVPAAERRPQLVQAAIELMAREGLEAGSTRAIAAELGVAQATVHYTFGSKRDLYRAVMEQMTADLVDQVCAAAPENLDFESSLRVMAEALWEGMRKQPGRYVLYVELATHAYRNPEMLDVIAAHQKHMHETAAALINELAEQTGRSLRIEATAIARFFLAGFDGLAQNHLTAGETHAAADLQRLVEATVALA</sequence>
<evidence type="ECO:0000313" key="8">
    <source>
        <dbReference type="Proteomes" id="UP000669179"/>
    </source>
</evidence>
<name>A0A939T823_9ACTN</name>
<keyword evidence="1" id="KW-0678">Repressor</keyword>
<dbReference type="GO" id="GO:0000976">
    <property type="term" value="F:transcription cis-regulatory region binding"/>
    <property type="evidence" value="ECO:0007669"/>
    <property type="project" value="TreeGrafter"/>
</dbReference>
<proteinExistence type="predicted"/>
<evidence type="ECO:0000256" key="5">
    <source>
        <dbReference type="PROSITE-ProRule" id="PRU00335"/>
    </source>
</evidence>
<evidence type="ECO:0000259" key="6">
    <source>
        <dbReference type="PROSITE" id="PS50977"/>
    </source>
</evidence>
<dbReference type="SUPFAM" id="SSF48498">
    <property type="entry name" value="Tetracyclin repressor-like, C-terminal domain"/>
    <property type="match status" value="1"/>
</dbReference>
<evidence type="ECO:0000256" key="4">
    <source>
        <dbReference type="ARBA" id="ARBA00023163"/>
    </source>
</evidence>
<feature type="domain" description="HTH tetR-type" evidence="6">
    <location>
        <begin position="7"/>
        <end position="67"/>
    </location>
</feature>
<keyword evidence="3 5" id="KW-0238">DNA-binding</keyword>
<dbReference type="InterPro" id="IPR009057">
    <property type="entry name" value="Homeodomain-like_sf"/>
</dbReference>
<dbReference type="AlphaFoldDB" id="A0A939T823"/>
<protein>
    <submittedName>
        <fullName evidence="7">TetR/AcrR family transcriptional regulator</fullName>
    </submittedName>
</protein>
<reference evidence="7" key="1">
    <citation type="submission" date="2021-03" db="EMBL/GenBank/DDBJ databases">
        <authorList>
            <person name="Kanchanasin P."/>
            <person name="Saeng-In P."/>
            <person name="Phongsopitanun W."/>
            <person name="Yuki M."/>
            <person name="Kudo T."/>
            <person name="Ohkuma M."/>
            <person name="Tanasupawat S."/>
        </authorList>
    </citation>
    <scope>NUCLEOTIDE SEQUENCE</scope>
    <source>
        <strain evidence="7">GKU 128</strain>
    </source>
</reference>
<keyword evidence="2" id="KW-0805">Transcription regulation</keyword>
<dbReference type="InterPro" id="IPR039538">
    <property type="entry name" value="BetI_C"/>
</dbReference>
<dbReference type="PANTHER" id="PTHR30055:SF234">
    <property type="entry name" value="HTH-TYPE TRANSCRIPTIONAL REGULATOR BETI"/>
    <property type="match status" value="1"/>
</dbReference>
<accession>A0A939T823</accession>
<dbReference type="Proteomes" id="UP000669179">
    <property type="component" value="Unassembled WGS sequence"/>
</dbReference>
<dbReference type="InterPro" id="IPR036271">
    <property type="entry name" value="Tet_transcr_reg_TetR-rel_C_sf"/>
</dbReference>
<dbReference type="Gene3D" id="1.10.357.10">
    <property type="entry name" value="Tetracycline Repressor, domain 2"/>
    <property type="match status" value="1"/>
</dbReference>
<organism evidence="7 8">
    <name type="scientific">Actinomadura barringtoniae</name>
    <dbReference type="NCBI Taxonomy" id="1427535"/>
    <lineage>
        <taxon>Bacteria</taxon>
        <taxon>Bacillati</taxon>
        <taxon>Actinomycetota</taxon>
        <taxon>Actinomycetes</taxon>
        <taxon>Streptosporangiales</taxon>
        <taxon>Thermomonosporaceae</taxon>
        <taxon>Actinomadura</taxon>
    </lineage>
</organism>
<dbReference type="PROSITE" id="PS50977">
    <property type="entry name" value="HTH_TETR_2"/>
    <property type="match status" value="1"/>
</dbReference>
<dbReference type="Pfam" id="PF00440">
    <property type="entry name" value="TetR_N"/>
    <property type="match status" value="1"/>
</dbReference>
<dbReference type="GO" id="GO:0003700">
    <property type="term" value="F:DNA-binding transcription factor activity"/>
    <property type="evidence" value="ECO:0007669"/>
    <property type="project" value="TreeGrafter"/>
</dbReference>
<evidence type="ECO:0000256" key="1">
    <source>
        <dbReference type="ARBA" id="ARBA00022491"/>
    </source>
</evidence>
<evidence type="ECO:0000256" key="3">
    <source>
        <dbReference type="ARBA" id="ARBA00023125"/>
    </source>
</evidence>
<gene>
    <name evidence="7" type="ORF">J4573_05100</name>
</gene>
<evidence type="ECO:0000313" key="7">
    <source>
        <dbReference type="EMBL" id="MBO2446455.1"/>
    </source>
</evidence>
<evidence type="ECO:0000256" key="2">
    <source>
        <dbReference type="ARBA" id="ARBA00023015"/>
    </source>
</evidence>
<dbReference type="EMBL" id="JAGEOJ010000002">
    <property type="protein sequence ID" value="MBO2446455.1"/>
    <property type="molecule type" value="Genomic_DNA"/>
</dbReference>
<dbReference type="InterPro" id="IPR050109">
    <property type="entry name" value="HTH-type_TetR-like_transc_reg"/>
</dbReference>
<keyword evidence="8" id="KW-1185">Reference proteome</keyword>
<comment type="caution">
    <text evidence="7">The sequence shown here is derived from an EMBL/GenBank/DDBJ whole genome shotgun (WGS) entry which is preliminary data.</text>
</comment>